<dbReference type="InterPro" id="IPR057251">
    <property type="entry name" value="FP_C"/>
</dbReference>
<protein>
    <recommendedName>
        <fullName evidence="2">FP protein C-terminal domain-containing protein</fullName>
    </recommendedName>
</protein>
<proteinExistence type="predicted"/>
<feature type="domain" description="FP protein C-terminal" evidence="2">
    <location>
        <begin position="250"/>
        <end position="299"/>
    </location>
</feature>
<feature type="coiled-coil region" evidence="1">
    <location>
        <begin position="99"/>
        <end position="147"/>
    </location>
</feature>
<sequence length="304" mass="35389">MSVMHSPSKETSCSAPNLTNIADLNTATAMVDNSERINITLRKEKRKRGDVVEEDIITFMDEIRSMIALNREDQNRKFDTIYTAMKEIKDQNHEISKSLDFMSQKYEEIRQQIQKNEEERKKDLAYIRELESRLTNVERSSRNTSIEIRNLPNKTPETKKDLINMVKSIGTAIKTELVTNDIKDLFRYHSKSSSRKPIIVEFVTTLKKEEFLESARSFRKNNNFTLTTQHINLSSNPDPIYISESLPALTKKLHAQARKFASEYKYKYCWTKHGYIFLRKDDGGMITQIDSEDDIKKLVSISSK</sequence>
<reference evidence="3" key="1">
    <citation type="submission" date="2015-09" db="EMBL/GenBank/DDBJ databases">
        <title>De novo assembly of Pectinophora gossypiella (Pink Bollworm) gut transcriptome.</title>
        <authorList>
            <person name="Tassone E.E."/>
        </authorList>
    </citation>
    <scope>NUCLEOTIDE SEQUENCE</scope>
</reference>
<evidence type="ECO:0000259" key="2">
    <source>
        <dbReference type="Pfam" id="PF25298"/>
    </source>
</evidence>
<accession>A0A1E1W072</accession>
<evidence type="ECO:0000313" key="3">
    <source>
        <dbReference type="EMBL" id="JAT80377.1"/>
    </source>
</evidence>
<dbReference type="OrthoDB" id="7484295at2759"/>
<evidence type="ECO:0000256" key="1">
    <source>
        <dbReference type="SAM" id="Coils"/>
    </source>
</evidence>
<dbReference type="AlphaFoldDB" id="A0A1E1W072"/>
<dbReference type="Pfam" id="PF25298">
    <property type="entry name" value="Baculo_FP_2nd"/>
    <property type="match status" value="1"/>
</dbReference>
<keyword evidence="1" id="KW-0175">Coiled coil</keyword>
<dbReference type="EMBL" id="GDQN01010677">
    <property type="protein sequence ID" value="JAT80377.1"/>
    <property type="molecule type" value="Transcribed_RNA"/>
</dbReference>
<organism evidence="3">
    <name type="scientific">Pectinophora gossypiella</name>
    <name type="common">Cotton pink bollworm</name>
    <name type="synonym">Depressaria gossypiella</name>
    <dbReference type="NCBI Taxonomy" id="13191"/>
    <lineage>
        <taxon>Eukaryota</taxon>
        <taxon>Metazoa</taxon>
        <taxon>Ecdysozoa</taxon>
        <taxon>Arthropoda</taxon>
        <taxon>Hexapoda</taxon>
        <taxon>Insecta</taxon>
        <taxon>Pterygota</taxon>
        <taxon>Neoptera</taxon>
        <taxon>Endopterygota</taxon>
        <taxon>Lepidoptera</taxon>
        <taxon>Glossata</taxon>
        <taxon>Ditrysia</taxon>
        <taxon>Gelechioidea</taxon>
        <taxon>Gelechiidae</taxon>
        <taxon>Apatetrinae</taxon>
        <taxon>Pectinophora</taxon>
    </lineage>
</organism>
<name>A0A1E1W072_PECGO</name>
<gene>
    <name evidence="3" type="ORF">g.572</name>
</gene>